<evidence type="ECO:0000256" key="1">
    <source>
        <dbReference type="SAM" id="MobiDB-lite"/>
    </source>
</evidence>
<dbReference type="Pfam" id="PF01935">
    <property type="entry name" value="DUF87"/>
    <property type="match status" value="1"/>
</dbReference>
<feature type="compositionally biased region" description="Polar residues" evidence="1">
    <location>
        <begin position="327"/>
        <end position="343"/>
    </location>
</feature>
<dbReference type="EMBL" id="FOAT01000029">
    <property type="protein sequence ID" value="SEL42950.1"/>
    <property type="molecule type" value="Genomic_DNA"/>
</dbReference>
<feature type="compositionally biased region" description="Polar residues" evidence="1">
    <location>
        <begin position="361"/>
        <end position="374"/>
    </location>
</feature>
<sequence>MGVKNWIVRKGAKASDRIAKLSSLSPEQLEIIQSERERYFAELAEHSPNDPAAQDLTKGLLAASSVEIFNAYLPQLSKLYVPISKDAAYTEPFNADYNVRYFNITKWVTDKEENSLEKLINVYDVLSDEDCNIALIFHRTCELTKVYLAVTNNKNSGDNVDANNFKRRLADAVRGNFPGSEWKNEDGIGSPPCLKNHLPYTVATASNIPAEKSEKFISQTIEKLLDGIVPENISQEYTLILLATPIRDAEDRKLRLSELYTGLAPYSQWQTNFTYTESGAQSSNATFGVNVGASAGVQNGVNNSVTNSNGTTDSSSKAQSDTEGKTLSDSTGSNETETVSSGKNSSVTDTENSSSSVARGENSSHSVNEGSSDTVGAGLAATESISVTESISATVGGQVGVPGNGINASATTGLSSTQSLSLQESINYGHGWNRGTSDTTGTSLTNTDTVGKAKSVMEGVTESTAKAVGKTIQNTVSNQTARAITNTLGKAVTNTVAKTAGTFKSVNLGGNFGVNFARSSNVTATVGKNEGITQNYTNYTIKHALEVLEQQMKRYELSTALGMWDFAAYVLSEDYNIANNVAHSYIALTQGEESYMSQASINMWRGDTAESGDAREICGYLRELRHPEFGLNPKAYLIDPDYYVYPPVVTATTALSGKELAYSLNFPKKSVAGFPVIECAEFGRNIVTYDDIYKNDNEFSLGKIFHMNHEEPTSVSLKRDSLASHTFITGSTGSGKSNTVYRLLLEAQEQGVNFLVIEPAKGEYKHIFGNDSDVSVYGTNMAIMPLLRLDPFSFPEGIHVLEHIDRLVEIFNVCWPMYAAMPAVLKEAVEKSYEDCGWDMTLSVNEYGSGLYPNFADVARNVRQIIDSSEYDAENKGAYKGSLLTRLNSLTNGINGMIFTSNELTNKELFDKNAIVDLSRVGSSETKSLIMGMLVLKLQEHRMTQGRMNSKLEHITVLEEAHNLLKRTSGSHSAEGADLTGKSVEMISNAIAEMRTYGEGFIIADQAPGLLDMAAIRNTNTKIILRLPDLDDRQLVGKAANLNDAQIDELAKLPCGVAAVYQNEWVQPVLCKVVRFGGKESRYRYDRSSERSNCDDSSHERLYIAELLSSGTKLDKEKVLAEITEKLDKIGLSASVKVRIMKHIISPPKEPRMTKLAPIMAEIFPTVRKAVEEAYEASREPVEWTNAVERILRETISEHIDDQVRRDIVQCIITDYVFLQLGKCDDLEKWSIEGGLS</sequence>
<protein>
    <submittedName>
        <fullName evidence="3">DNA helicase HerA, contains HAS-barrel and ATPase domains</fullName>
    </submittedName>
</protein>
<dbReference type="InterPro" id="IPR002789">
    <property type="entry name" value="HerA_central"/>
</dbReference>
<dbReference type="RefSeq" id="WP_074836283.1">
    <property type="nucleotide sequence ID" value="NZ_FOAT01000029.1"/>
</dbReference>
<keyword evidence="3" id="KW-0378">Hydrolase</keyword>
<keyword evidence="3" id="KW-0067">ATP-binding</keyword>
<dbReference type="PANTHER" id="PTHR30121:SF6">
    <property type="entry name" value="SLR6007 PROTEIN"/>
    <property type="match status" value="1"/>
</dbReference>
<feature type="region of interest" description="Disordered" evidence="1">
    <location>
        <begin position="431"/>
        <end position="450"/>
    </location>
</feature>
<dbReference type="PANTHER" id="PTHR30121">
    <property type="entry name" value="UNCHARACTERIZED PROTEIN YJGR-RELATED"/>
    <property type="match status" value="1"/>
</dbReference>
<feature type="compositionally biased region" description="Low complexity" evidence="1">
    <location>
        <begin position="435"/>
        <end position="449"/>
    </location>
</feature>
<keyword evidence="3" id="KW-0347">Helicase</keyword>
<dbReference type="OrthoDB" id="9806951at2"/>
<dbReference type="SUPFAM" id="SSF52540">
    <property type="entry name" value="P-loop containing nucleoside triphosphate hydrolases"/>
    <property type="match status" value="1"/>
</dbReference>
<dbReference type="InterPro" id="IPR051162">
    <property type="entry name" value="T4SS_component"/>
</dbReference>
<reference evidence="3 4" key="1">
    <citation type="submission" date="2016-10" db="EMBL/GenBank/DDBJ databases">
        <authorList>
            <person name="de Groot N.N."/>
        </authorList>
    </citation>
    <scope>NUCLEOTIDE SEQUENCE [LARGE SCALE GENOMIC DNA]</scope>
    <source>
        <strain evidence="3 4">KH2T6</strain>
    </source>
</reference>
<feature type="domain" description="Helicase HerA central" evidence="2">
    <location>
        <begin position="713"/>
        <end position="934"/>
    </location>
</feature>
<dbReference type="Proteomes" id="UP000186015">
    <property type="component" value="Unassembled WGS sequence"/>
</dbReference>
<evidence type="ECO:0000259" key="2">
    <source>
        <dbReference type="Pfam" id="PF01935"/>
    </source>
</evidence>
<name>A0A1H7Q4C9_RUMAL</name>
<proteinExistence type="predicted"/>
<dbReference type="InterPro" id="IPR027417">
    <property type="entry name" value="P-loop_NTPase"/>
</dbReference>
<feature type="region of interest" description="Disordered" evidence="1">
    <location>
        <begin position="297"/>
        <end position="375"/>
    </location>
</feature>
<dbReference type="AlphaFoldDB" id="A0A1H7Q4C9"/>
<dbReference type="Gene3D" id="3.40.50.300">
    <property type="entry name" value="P-loop containing nucleotide triphosphate hydrolases"/>
    <property type="match status" value="2"/>
</dbReference>
<feature type="compositionally biased region" description="Low complexity" evidence="1">
    <location>
        <begin position="344"/>
        <end position="357"/>
    </location>
</feature>
<organism evidence="3 4">
    <name type="scientific">Ruminococcus albus</name>
    <dbReference type="NCBI Taxonomy" id="1264"/>
    <lineage>
        <taxon>Bacteria</taxon>
        <taxon>Bacillati</taxon>
        <taxon>Bacillota</taxon>
        <taxon>Clostridia</taxon>
        <taxon>Eubacteriales</taxon>
        <taxon>Oscillospiraceae</taxon>
        <taxon>Ruminococcus</taxon>
    </lineage>
</organism>
<accession>A0A1H7Q4C9</accession>
<gene>
    <name evidence="3" type="ORF">SAMN05216469_12914</name>
</gene>
<dbReference type="GO" id="GO:0004386">
    <property type="term" value="F:helicase activity"/>
    <property type="evidence" value="ECO:0007669"/>
    <property type="project" value="UniProtKB-KW"/>
</dbReference>
<evidence type="ECO:0000313" key="3">
    <source>
        <dbReference type="EMBL" id="SEL42950.1"/>
    </source>
</evidence>
<evidence type="ECO:0000313" key="4">
    <source>
        <dbReference type="Proteomes" id="UP000186015"/>
    </source>
</evidence>
<feature type="compositionally biased region" description="Low complexity" evidence="1">
    <location>
        <begin position="297"/>
        <end position="316"/>
    </location>
</feature>
<keyword evidence="3" id="KW-0547">Nucleotide-binding</keyword>